<dbReference type="InterPro" id="IPR031640">
    <property type="entry name" value="Glu_dehyd_C"/>
</dbReference>
<dbReference type="AlphaFoldDB" id="A0A1S1QLN3"/>
<evidence type="ECO:0000313" key="7">
    <source>
        <dbReference type="EMBL" id="OHV34479.1"/>
    </source>
</evidence>
<keyword evidence="8" id="KW-1185">Reference proteome</keyword>
<feature type="domain" description="Alcohol dehydrogenase-like N-terminal" evidence="5">
    <location>
        <begin position="27"/>
        <end position="118"/>
    </location>
</feature>
<name>A0A1S1QLN3_9ACTN</name>
<dbReference type="SUPFAM" id="SSF50129">
    <property type="entry name" value="GroES-like"/>
    <property type="match status" value="1"/>
</dbReference>
<evidence type="ECO:0000256" key="3">
    <source>
        <dbReference type="ARBA" id="ARBA00022833"/>
    </source>
</evidence>
<dbReference type="Pfam" id="PF16912">
    <property type="entry name" value="Glu_dehyd_C"/>
    <property type="match status" value="1"/>
</dbReference>
<evidence type="ECO:0000256" key="2">
    <source>
        <dbReference type="ARBA" id="ARBA00022723"/>
    </source>
</evidence>
<comment type="caution">
    <text evidence="7">The sequence shown here is derived from an EMBL/GenBank/DDBJ whole genome shotgun (WGS) entry which is preliminary data.</text>
</comment>
<dbReference type="Proteomes" id="UP000179769">
    <property type="component" value="Unassembled WGS sequence"/>
</dbReference>
<dbReference type="InterPro" id="IPR013154">
    <property type="entry name" value="ADH-like_N"/>
</dbReference>
<evidence type="ECO:0000313" key="8">
    <source>
        <dbReference type="Proteomes" id="UP000179769"/>
    </source>
</evidence>
<dbReference type="OrthoDB" id="9797931at2"/>
<accession>A0A1S1QLN3</accession>
<keyword evidence="2" id="KW-0479">Metal-binding</keyword>
<evidence type="ECO:0000259" key="5">
    <source>
        <dbReference type="Pfam" id="PF08240"/>
    </source>
</evidence>
<dbReference type="PANTHER" id="PTHR43401:SF2">
    <property type="entry name" value="L-THREONINE 3-DEHYDROGENASE"/>
    <property type="match status" value="1"/>
</dbReference>
<keyword evidence="3" id="KW-0862">Zinc</keyword>
<evidence type="ECO:0000259" key="6">
    <source>
        <dbReference type="Pfam" id="PF16912"/>
    </source>
</evidence>
<dbReference type="Gene3D" id="3.40.50.720">
    <property type="entry name" value="NAD(P)-binding Rossmann-like Domain"/>
    <property type="match status" value="1"/>
</dbReference>
<dbReference type="RefSeq" id="WP_071062264.1">
    <property type="nucleotide sequence ID" value="NZ_MAXA01000136.1"/>
</dbReference>
<comment type="cofactor">
    <cofactor evidence="1">
        <name>Zn(2+)</name>
        <dbReference type="ChEBI" id="CHEBI:29105"/>
    </cofactor>
</comment>
<dbReference type="SUPFAM" id="SSF51735">
    <property type="entry name" value="NAD(P)-binding Rossmann-fold domains"/>
    <property type="match status" value="1"/>
</dbReference>
<dbReference type="EMBL" id="MAXA01000136">
    <property type="protein sequence ID" value="OHV34479.1"/>
    <property type="molecule type" value="Genomic_DNA"/>
</dbReference>
<gene>
    <name evidence="7" type="ORF">BBK14_15275</name>
</gene>
<dbReference type="GO" id="GO:0046872">
    <property type="term" value="F:metal ion binding"/>
    <property type="evidence" value="ECO:0007669"/>
    <property type="project" value="UniProtKB-KW"/>
</dbReference>
<dbReference type="Gene3D" id="3.90.180.10">
    <property type="entry name" value="Medium-chain alcohol dehydrogenases, catalytic domain"/>
    <property type="match status" value="1"/>
</dbReference>
<evidence type="ECO:0000256" key="4">
    <source>
        <dbReference type="ARBA" id="ARBA00023002"/>
    </source>
</evidence>
<reference evidence="8" key="1">
    <citation type="submission" date="2016-07" db="EMBL/GenBank/DDBJ databases">
        <title>Frankia sp. NRRL B-16219 Genome sequencing.</title>
        <authorList>
            <person name="Ghodhbane-Gtari F."/>
            <person name="Swanson E."/>
            <person name="Gueddou A."/>
            <person name="Louati M."/>
            <person name="Nouioui I."/>
            <person name="Hezbri K."/>
            <person name="Abebe-Akele F."/>
            <person name="Simpson S."/>
            <person name="Morris K."/>
            <person name="Thomas K."/>
            <person name="Gtari M."/>
            <person name="Tisa L.S."/>
        </authorList>
    </citation>
    <scope>NUCLEOTIDE SEQUENCE [LARGE SCALE GENOMIC DNA]</scope>
    <source>
        <strain evidence="8">NRRL B-16219</strain>
    </source>
</reference>
<dbReference type="Pfam" id="PF08240">
    <property type="entry name" value="ADH_N"/>
    <property type="match status" value="1"/>
</dbReference>
<dbReference type="InterPro" id="IPR011032">
    <property type="entry name" value="GroES-like_sf"/>
</dbReference>
<sequence>MKAVRGHEGRPVVIDVAEPPGWDEGELLNMAVAGICASDLNYLRLGTRFILGHELAGRKADGTPVLVEGQFGCGRCDFCREGRNNLCDQSTRKALGIMQNGGMVEQFRVPTHKVLEIPAGLDVSNASLAEPAAVAWHGARVGGTAPGRTVAVVGGGSIGQLAAVAAQTQGADDVVMEARYPHQHAIRERMGVGEPRAGERYDVVIEAAGSPSSLRRSVELVKPGGTVSLLGVHQGGIDVPYSSLLTKEVTLVASMGYCGHAGRREMLQAAEMLAARPEIPDSLITHRFPLEDAAEAFRVAGDRESGAVKVVIEVG</sequence>
<organism evidence="7 8">
    <name type="scientific">Parafrankia soli</name>
    <dbReference type="NCBI Taxonomy" id="2599596"/>
    <lineage>
        <taxon>Bacteria</taxon>
        <taxon>Bacillati</taxon>
        <taxon>Actinomycetota</taxon>
        <taxon>Actinomycetes</taxon>
        <taxon>Frankiales</taxon>
        <taxon>Frankiaceae</taxon>
        <taxon>Parafrankia</taxon>
    </lineage>
</organism>
<dbReference type="InterPro" id="IPR050129">
    <property type="entry name" value="Zn_alcohol_dh"/>
</dbReference>
<proteinExistence type="predicted"/>
<dbReference type="GO" id="GO:0016491">
    <property type="term" value="F:oxidoreductase activity"/>
    <property type="evidence" value="ECO:0007669"/>
    <property type="project" value="UniProtKB-KW"/>
</dbReference>
<protein>
    <submittedName>
        <fullName evidence="7">Alcohol dehydrogenase</fullName>
    </submittedName>
</protein>
<dbReference type="PANTHER" id="PTHR43401">
    <property type="entry name" value="L-THREONINE 3-DEHYDROGENASE"/>
    <property type="match status" value="1"/>
</dbReference>
<evidence type="ECO:0000256" key="1">
    <source>
        <dbReference type="ARBA" id="ARBA00001947"/>
    </source>
</evidence>
<keyword evidence="4" id="KW-0560">Oxidoreductase</keyword>
<dbReference type="InterPro" id="IPR036291">
    <property type="entry name" value="NAD(P)-bd_dom_sf"/>
</dbReference>
<feature type="domain" description="Glucose dehydrogenase C-terminal" evidence="6">
    <location>
        <begin position="145"/>
        <end position="313"/>
    </location>
</feature>